<proteinExistence type="predicted"/>
<feature type="transmembrane region" description="Helical" evidence="1">
    <location>
        <begin position="60"/>
        <end position="77"/>
    </location>
</feature>
<protein>
    <submittedName>
        <fullName evidence="2">Membrane transport protein MerF</fullName>
    </submittedName>
</protein>
<accession>A0A0M6YDA9</accession>
<gene>
    <name evidence="2" type="ORF">LAL4801_06130</name>
</gene>
<keyword evidence="1" id="KW-1133">Transmembrane helix</keyword>
<keyword evidence="3" id="KW-1185">Reference proteome</keyword>
<feature type="transmembrane region" description="Helical" evidence="1">
    <location>
        <begin position="21"/>
        <end position="54"/>
    </location>
</feature>
<evidence type="ECO:0000313" key="3">
    <source>
        <dbReference type="Proteomes" id="UP000048926"/>
    </source>
</evidence>
<organism evidence="2 3">
    <name type="scientific">Roseibium aggregatum</name>
    <dbReference type="NCBI Taxonomy" id="187304"/>
    <lineage>
        <taxon>Bacteria</taxon>
        <taxon>Pseudomonadati</taxon>
        <taxon>Pseudomonadota</taxon>
        <taxon>Alphaproteobacteria</taxon>
        <taxon>Hyphomicrobiales</taxon>
        <taxon>Stappiaceae</taxon>
        <taxon>Roseibium</taxon>
    </lineage>
</organism>
<dbReference type="GO" id="GO:0016020">
    <property type="term" value="C:membrane"/>
    <property type="evidence" value="ECO:0007669"/>
    <property type="project" value="InterPro"/>
</dbReference>
<evidence type="ECO:0000256" key="1">
    <source>
        <dbReference type="SAM" id="Phobius"/>
    </source>
</evidence>
<keyword evidence="1" id="KW-0812">Transmembrane</keyword>
<dbReference type="InterPro" id="IPR021091">
    <property type="entry name" value="Mercury_ion_transport_MerF"/>
</dbReference>
<name>A0A0M6YDA9_9HYPH</name>
<dbReference type="Pfam" id="PF11431">
    <property type="entry name" value="Transport_MerF"/>
    <property type="match status" value="1"/>
</dbReference>
<evidence type="ECO:0000313" key="2">
    <source>
        <dbReference type="EMBL" id="CTQ47668.1"/>
    </source>
</evidence>
<dbReference type="AlphaFoldDB" id="A0A0M6YDA9"/>
<keyword evidence="1" id="KW-0472">Membrane</keyword>
<dbReference type="NCBIfam" id="NF033565">
    <property type="entry name" value="trans_MerF"/>
    <property type="match status" value="1"/>
</dbReference>
<reference evidence="3" key="1">
    <citation type="submission" date="2015-07" db="EMBL/GenBank/DDBJ databases">
        <authorList>
            <person name="Rodrigo-Torres Lidia"/>
            <person name="Arahal R.David."/>
        </authorList>
    </citation>
    <scope>NUCLEOTIDE SEQUENCE [LARGE SCALE GENOMIC DNA]</scope>
    <source>
        <strain evidence="3">CECT 4801</strain>
    </source>
</reference>
<sequence length="89" mass="9886">MQATRRVCRADGMTEKTDRKLIATGITGTVIAALCCFTPMLVMLFGAVGLSAWLGWLDYVLLPALAFFAALTVYAVWRRQRRQTTRTDG</sequence>
<dbReference type="EMBL" id="CXST01000012">
    <property type="protein sequence ID" value="CTQ47668.1"/>
    <property type="molecule type" value="Genomic_DNA"/>
</dbReference>
<dbReference type="Proteomes" id="UP000048926">
    <property type="component" value="Unassembled WGS sequence"/>
</dbReference>
<dbReference type="Gene3D" id="1.10.287.910">
    <property type="entry name" value="bacterial mercury transporter, merf"/>
    <property type="match status" value="1"/>
</dbReference>